<dbReference type="Proteomes" id="UP000295252">
    <property type="component" value="Chromosome IV"/>
</dbReference>
<keyword evidence="2" id="KW-1185">Reference proteome</keyword>
<dbReference type="AlphaFoldDB" id="A0A068UJB5"/>
<dbReference type="Gramene" id="CDP08566">
    <property type="protein sequence ID" value="CDP08566"/>
    <property type="gene ID" value="GSCOC_T00027540001"/>
</dbReference>
<dbReference type="PhylomeDB" id="A0A068UJB5"/>
<evidence type="ECO:0000313" key="2">
    <source>
        <dbReference type="Proteomes" id="UP000295252"/>
    </source>
</evidence>
<dbReference type="OrthoDB" id="496981at2759"/>
<dbReference type="InterPro" id="IPR029033">
    <property type="entry name" value="His_PPase_superfam"/>
</dbReference>
<dbReference type="EMBL" id="HG739118">
    <property type="protein sequence ID" value="CDP08566.1"/>
    <property type="molecule type" value="Genomic_DNA"/>
</dbReference>
<name>A0A068UJB5_COFCA</name>
<accession>A0A068UJB5</accession>
<protein>
    <submittedName>
        <fullName evidence="1">Uncharacterized protein</fullName>
    </submittedName>
</protein>
<reference evidence="2" key="1">
    <citation type="journal article" date="2014" name="Science">
        <title>The coffee genome provides insight into the convergent evolution of caffeine biosynthesis.</title>
        <authorList>
            <person name="Denoeud F."/>
            <person name="Carretero-Paulet L."/>
            <person name="Dereeper A."/>
            <person name="Droc G."/>
            <person name="Guyot R."/>
            <person name="Pietrella M."/>
            <person name="Zheng C."/>
            <person name="Alberti A."/>
            <person name="Anthony F."/>
            <person name="Aprea G."/>
            <person name="Aury J.M."/>
            <person name="Bento P."/>
            <person name="Bernard M."/>
            <person name="Bocs S."/>
            <person name="Campa C."/>
            <person name="Cenci A."/>
            <person name="Combes M.C."/>
            <person name="Crouzillat D."/>
            <person name="Da Silva C."/>
            <person name="Daddiego L."/>
            <person name="De Bellis F."/>
            <person name="Dussert S."/>
            <person name="Garsmeur O."/>
            <person name="Gayraud T."/>
            <person name="Guignon V."/>
            <person name="Jahn K."/>
            <person name="Jamilloux V."/>
            <person name="Joet T."/>
            <person name="Labadie K."/>
            <person name="Lan T."/>
            <person name="Leclercq J."/>
            <person name="Lepelley M."/>
            <person name="Leroy T."/>
            <person name="Li L.T."/>
            <person name="Librado P."/>
            <person name="Lopez L."/>
            <person name="Munoz A."/>
            <person name="Noel B."/>
            <person name="Pallavicini A."/>
            <person name="Perrotta G."/>
            <person name="Poncet V."/>
            <person name="Pot D."/>
            <person name="Priyono X."/>
            <person name="Rigoreau M."/>
            <person name="Rouard M."/>
            <person name="Rozas J."/>
            <person name="Tranchant-Dubreuil C."/>
            <person name="VanBuren R."/>
            <person name="Zhang Q."/>
            <person name="Andrade A.C."/>
            <person name="Argout X."/>
            <person name="Bertrand B."/>
            <person name="de Kochko A."/>
            <person name="Graziosi G."/>
            <person name="Henry R.J."/>
            <person name="Jayarama X."/>
            <person name="Ming R."/>
            <person name="Nagai C."/>
            <person name="Rounsley S."/>
            <person name="Sankoff D."/>
            <person name="Giuliano G."/>
            <person name="Albert V.A."/>
            <person name="Wincker P."/>
            <person name="Lashermes P."/>
        </authorList>
    </citation>
    <scope>NUCLEOTIDE SEQUENCE [LARGE SCALE GENOMIC DNA]</scope>
    <source>
        <strain evidence="2">cv. DH200-94</strain>
    </source>
</reference>
<dbReference type="SUPFAM" id="SSF53254">
    <property type="entry name" value="Phosphoglycerate mutase-like"/>
    <property type="match status" value="1"/>
</dbReference>
<dbReference type="Gene3D" id="3.40.50.1240">
    <property type="entry name" value="Phosphoglycerate mutase-like"/>
    <property type="match status" value="1"/>
</dbReference>
<dbReference type="InParanoid" id="A0A068UJB5"/>
<gene>
    <name evidence="1" type="ORF">GSCOC_T00027540001</name>
</gene>
<organism evidence="1 2">
    <name type="scientific">Coffea canephora</name>
    <name type="common">Robusta coffee</name>
    <dbReference type="NCBI Taxonomy" id="49390"/>
    <lineage>
        <taxon>Eukaryota</taxon>
        <taxon>Viridiplantae</taxon>
        <taxon>Streptophyta</taxon>
        <taxon>Embryophyta</taxon>
        <taxon>Tracheophyta</taxon>
        <taxon>Spermatophyta</taxon>
        <taxon>Magnoliopsida</taxon>
        <taxon>eudicotyledons</taxon>
        <taxon>Gunneridae</taxon>
        <taxon>Pentapetalae</taxon>
        <taxon>asterids</taxon>
        <taxon>lamiids</taxon>
        <taxon>Gentianales</taxon>
        <taxon>Rubiaceae</taxon>
        <taxon>Ixoroideae</taxon>
        <taxon>Gardenieae complex</taxon>
        <taxon>Bertiereae - Coffeeae clade</taxon>
        <taxon>Coffeeae</taxon>
        <taxon>Coffea</taxon>
    </lineage>
</organism>
<sequence length="87" mass="10421">MDSGEFPSLYPLHWCKTVCMLRESIMWKEIRTIKHAYTSPEYFDAHLTPIGWQQVDNLRKHVRTSGLLNRIELVVTSPMLRYQFFVY</sequence>
<proteinExistence type="predicted"/>
<evidence type="ECO:0000313" key="1">
    <source>
        <dbReference type="EMBL" id="CDP08566.1"/>
    </source>
</evidence>
<dbReference type="STRING" id="49390.A0A068UJB5"/>